<dbReference type="Proteomes" id="UP000236732">
    <property type="component" value="Unassembled WGS sequence"/>
</dbReference>
<dbReference type="InterPro" id="IPR050109">
    <property type="entry name" value="HTH-type_TetR-like_transc_reg"/>
</dbReference>
<evidence type="ECO:0000313" key="7">
    <source>
        <dbReference type="Proteomes" id="UP000236732"/>
    </source>
</evidence>
<dbReference type="RefSeq" id="WP_200824704.1">
    <property type="nucleotide sequence ID" value="NZ_FNVT01000020.1"/>
</dbReference>
<accession>A0A1H6EVB3</accession>
<evidence type="ECO:0000256" key="3">
    <source>
        <dbReference type="ARBA" id="ARBA00023163"/>
    </source>
</evidence>
<dbReference type="PROSITE" id="PS50977">
    <property type="entry name" value="HTH_TETR_2"/>
    <property type="match status" value="1"/>
</dbReference>
<keyword evidence="7" id="KW-1185">Reference proteome</keyword>
<feature type="domain" description="HTH tetR-type" evidence="5">
    <location>
        <begin position="12"/>
        <end position="72"/>
    </location>
</feature>
<dbReference type="EMBL" id="FNVT01000020">
    <property type="protein sequence ID" value="SEH01323.1"/>
    <property type="molecule type" value="Genomic_DNA"/>
</dbReference>
<keyword evidence="2 4" id="KW-0238">DNA-binding</keyword>
<dbReference type="PANTHER" id="PTHR30055:SF148">
    <property type="entry name" value="TETR-FAMILY TRANSCRIPTIONAL REGULATOR"/>
    <property type="match status" value="1"/>
</dbReference>
<proteinExistence type="predicted"/>
<dbReference type="GO" id="GO:0000976">
    <property type="term" value="F:transcription cis-regulatory region binding"/>
    <property type="evidence" value="ECO:0007669"/>
    <property type="project" value="TreeGrafter"/>
</dbReference>
<dbReference type="SUPFAM" id="SSF48498">
    <property type="entry name" value="Tetracyclin repressor-like, C-terminal domain"/>
    <property type="match status" value="1"/>
</dbReference>
<organism evidence="6 7">
    <name type="scientific">Nonomuraea solani</name>
    <dbReference type="NCBI Taxonomy" id="1144553"/>
    <lineage>
        <taxon>Bacteria</taxon>
        <taxon>Bacillati</taxon>
        <taxon>Actinomycetota</taxon>
        <taxon>Actinomycetes</taxon>
        <taxon>Streptosporangiales</taxon>
        <taxon>Streptosporangiaceae</taxon>
        <taxon>Nonomuraea</taxon>
    </lineage>
</organism>
<name>A0A1H6EVB3_9ACTN</name>
<evidence type="ECO:0000256" key="1">
    <source>
        <dbReference type="ARBA" id="ARBA00023015"/>
    </source>
</evidence>
<gene>
    <name evidence="6" type="ORF">SAMN05444920_12027</name>
</gene>
<dbReference type="InterPro" id="IPR009057">
    <property type="entry name" value="Homeodomain-like_sf"/>
</dbReference>
<evidence type="ECO:0000256" key="2">
    <source>
        <dbReference type="ARBA" id="ARBA00023125"/>
    </source>
</evidence>
<feature type="DNA-binding region" description="H-T-H motif" evidence="4">
    <location>
        <begin position="35"/>
        <end position="54"/>
    </location>
</feature>
<dbReference type="PANTHER" id="PTHR30055">
    <property type="entry name" value="HTH-TYPE TRANSCRIPTIONAL REGULATOR RUTR"/>
    <property type="match status" value="1"/>
</dbReference>
<dbReference type="InterPro" id="IPR011075">
    <property type="entry name" value="TetR_C"/>
</dbReference>
<sequence>MSQQAGQRRRGAELEDTILEAAWAELHEVGYARLTMEGVAARAQTGKQVLYRRWRNRAELALAALRRRTGSIADQPPDTGTLRGDVVEVLRRMARRQHDVPLDLLHGLMAESADIQVDVASIMTDVMTGILERAAARGEIASAEVSPRVLSAPANLLRHELILTRHPITEKMIAEIVDEVFLPLVQNGS</sequence>
<dbReference type="InterPro" id="IPR036271">
    <property type="entry name" value="Tet_transcr_reg_TetR-rel_C_sf"/>
</dbReference>
<dbReference type="Pfam" id="PF16859">
    <property type="entry name" value="TetR_C_11"/>
    <property type="match status" value="1"/>
</dbReference>
<dbReference type="Pfam" id="PF00440">
    <property type="entry name" value="TetR_N"/>
    <property type="match status" value="1"/>
</dbReference>
<evidence type="ECO:0000256" key="4">
    <source>
        <dbReference type="PROSITE-ProRule" id="PRU00335"/>
    </source>
</evidence>
<dbReference type="Gene3D" id="1.10.10.60">
    <property type="entry name" value="Homeodomain-like"/>
    <property type="match status" value="1"/>
</dbReference>
<dbReference type="SUPFAM" id="SSF46689">
    <property type="entry name" value="Homeodomain-like"/>
    <property type="match status" value="1"/>
</dbReference>
<protein>
    <submittedName>
        <fullName evidence="6">DNA-binding transcriptional regulator, AcrR family</fullName>
    </submittedName>
</protein>
<dbReference type="AlphaFoldDB" id="A0A1H6EVB3"/>
<keyword evidence="3" id="KW-0804">Transcription</keyword>
<evidence type="ECO:0000313" key="6">
    <source>
        <dbReference type="EMBL" id="SEH01323.1"/>
    </source>
</evidence>
<dbReference type="GO" id="GO:0003700">
    <property type="term" value="F:DNA-binding transcription factor activity"/>
    <property type="evidence" value="ECO:0007669"/>
    <property type="project" value="TreeGrafter"/>
</dbReference>
<evidence type="ECO:0000259" key="5">
    <source>
        <dbReference type="PROSITE" id="PS50977"/>
    </source>
</evidence>
<dbReference type="Gene3D" id="1.10.357.10">
    <property type="entry name" value="Tetracycline Repressor, domain 2"/>
    <property type="match status" value="1"/>
</dbReference>
<keyword evidence="1" id="KW-0805">Transcription regulation</keyword>
<dbReference type="InterPro" id="IPR001647">
    <property type="entry name" value="HTH_TetR"/>
</dbReference>
<reference evidence="6 7" key="1">
    <citation type="submission" date="2016-10" db="EMBL/GenBank/DDBJ databases">
        <authorList>
            <person name="de Groot N.N."/>
        </authorList>
    </citation>
    <scope>NUCLEOTIDE SEQUENCE [LARGE SCALE GENOMIC DNA]</scope>
    <source>
        <strain evidence="6 7">CGMCC 4.7037</strain>
    </source>
</reference>